<protein>
    <submittedName>
        <fullName evidence="2">Autotransporter-associated beta strand protein</fullName>
    </submittedName>
</protein>
<dbReference type="InterPro" id="IPR012332">
    <property type="entry name" value="Autotransporter_pectin_lyase_C"/>
</dbReference>
<dbReference type="RefSeq" id="WP_184340927.1">
    <property type="nucleotide sequence ID" value="NZ_JACHIG010000007.1"/>
</dbReference>
<accession>A0A7W7YCQ8</accession>
<name>A0A7W7YCQ8_9BACT</name>
<dbReference type="InterPro" id="IPR013424">
    <property type="entry name" value="Ice-binding_C"/>
</dbReference>
<evidence type="ECO:0000256" key="1">
    <source>
        <dbReference type="ARBA" id="ARBA00022729"/>
    </source>
</evidence>
<gene>
    <name evidence="2" type="ORF">HNQ65_003368</name>
</gene>
<dbReference type="Pfam" id="PF12951">
    <property type="entry name" value="PATR"/>
    <property type="match status" value="13"/>
</dbReference>
<dbReference type="Gene3D" id="2.160.20.20">
    <property type="match status" value="1"/>
</dbReference>
<keyword evidence="1" id="KW-0732">Signal</keyword>
<organism evidence="2 3">
    <name type="scientific">Prosthecobacter vanneervenii</name>
    <dbReference type="NCBI Taxonomy" id="48466"/>
    <lineage>
        <taxon>Bacteria</taxon>
        <taxon>Pseudomonadati</taxon>
        <taxon>Verrucomicrobiota</taxon>
        <taxon>Verrucomicrobiia</taxon>
        <taxon>Verrucomicrobiales</taxon>
        <taxon>Verrucomicrobiaceae</taxon>
        <taxon>Prosthecobacter</taxon>
    </lineage>
</organism>
<dbReference type="InterPro" id="IPR013425">
    <property type="entry name" value="Autotrns_rpt"/>
</dbReference>
<dbReference type="NCBIfam" id="TIGR02601">
    <property type="entry name" value="autotrns_rpt"/>
    <property type="match status" value="14"/>
</dbReference>
<proteinExistence type="predicted"/>
<sequence length="3075" mass="296864">MKLLSLLSRLLKRSRGSPARRPRRHRIITPLTFLFALVLMAPAAWSQTNYWDLNGTNGGAGGPSPAGSWNLSQSTWNNNIGTGTPFIWANTGLENAVFSAGADATGSYTITLNAGTAIKLSSLQLSTGTLTLAAASASDLLDFGSVNGGIFTASGASLTISAVVNGSAGITKSGAGALVLAATNGYSGATTVNAGTLTLDFSQTTSPLTNIINSASSLALGGGALVLNGKSAATISQTFSSLAVNSGAGVITLNQNSATSLTAALGAITQSVGGTLNFSVVPLASGIVATSSNTLVNGIIGPWATVGAGTATQYATISGGNIVAYAGATAATANLANVTTATTNYTYSAAATLAGARTANTLQYTGAATTTALAANTLTLNGLLQTGTGTLTISRTTGGLQIGSTNELVILGPGSVTINAPIANNGSNASSLTYSGTGTLTLGTVVSTYTGTTTVNSGTLTLSLANVLNSASGIVVNNGTLGIGTTAQSVNSVSLKNGSITGTTGTLTSASAFALDAGSVSAILAGSVGLNKNTSGTLTLSGANAYTGATTINAGIINFQNAAAFATSSAITVASGGTAQVQGGIAGGSQALSLAGSGAAGATGALQSVSGSNSYAGLITLAASATISSDTAGSTFTLSNTGTITGSGFTLTLAGAGNGIMAGSIGTGTGGLVKTGSGTWTLSGSNTFTGAATISGGLVLDYTTQSGSKLSATASLTLAGAQLTLLPNASADTTETVLSTSLNAGSSTIALSNNSAGNNATLNLNAITRSSGSTLNFAYTANGSGTVGATTDTTNTSGILGGWATVNGRDWAVNSINGADGLITALATYTSDTFATANNTDITITGANPASGTALTTNSLRFNQIGAKTLALGTAAKTINSGGILITSGVGAYGTTISGSNLRAASGADLIIQQFNPSGTLTISAVIQNAGAGGLVKAGTGVLVLSGTNTFTGGVLINQGFLSVGSVAAGGTASTLGAGTSIGLGDGSNLGTLIYTGATATLNRSITLGAGGGALNVSTAGNVLTLSGVLGGSGAFTKLGDGNLTLSGSNALTGGTSIAGGTLTLDYTTSNTDKIYAGGTLTLGGGSLAFTANSSADSTQTVQGTFISTGANSITVTKNSASNNATLNLGSLTRSGSGTVNFATAGTGTGTAAIVTSTTNTTGIIGGWATINGTDWAVNSTNAAGGSIVALATYYTTTTGGNTAANYASQNVDLTSSPIMGAVISANTLRFNTAAANTVTLTGTTNTIAGSGILVTANVGANVSTITGGTLRGPASGDLIINQFNTSAVLTIGSIIGNNTSTRVVKTGPGELDLTAANTFTGGLVVNQGIVYIASTGSLTSSASNTIVINNGGTLKVDRENFLGNYNVAIGSPVIINAGGTLTNNGAEYNTLGSLTLSGGTLTSIGGRNTNFQSWGLVGTVNATGDLTSTITGSGTNTGIQIGQAAITSVTFNVADGASDTDLLISTPLKNGRDSTNTGFIAGSIVKSGTGTLVSSANNTFTGDVTVNAGTLRLSGTNTLAGNITVNGGTLNFANATTGFINGVTINGGTLLVTAAAIQNVATNTVTVNNGGSYVFGVSNVYGGYSTTPLAPIVINAGGVVTNNGAFYSALGPVTLNGGTLTSTGGFNASYQAWGLKDLVTVNGGATTSVISSSGANSGAALGAASVTGTTFNVADGSAAVDLLISAVLTDGLNTAATATQPSSFTKTGAGLVQLTAANTYSGGTYITAGTLALSSAGTISSSSVIQVSPGALLDVSAKSGGLVLGASQTLSGGRTSGFATDVLGSVVSGGTLSAGGDGTAATLTITGGLTLQGGGTIRFDFGSSNTVGGGVNDLISVSGALNASGVTTIIAPSSVPVSGVTYTLISAGSFGTLSSSNFLFGSSGTRQTYSFDTTTTPGSVLLTATGSAANLTWTGAVNGTWDVSTTTNWSGAADQTFFNLDNVTFDDSSSVGTITLASAVQPLSITVNNSLAGTAYSITGALGISGTTGILKKGTGSLTLSAPNSFTGAVEIQQGTVNVDSVSNAGSSSSLGAGSSVILGAASTSGTLRFTPASTGSTNKGVTLQAGGGTVEVTDAAGVLTLSGLISGSGPLNKTGSGTLVLANGASSFSGVLTVSSGTLRAGTASVLGSAAGGTVIQSGATLDVNGYNLGTEAVSIAGTGVGGSGGIINSSATAQNSALRFVTLTGDSTIGGTGNWGLTGTGTAGTSSLDLAGYTLTKTGTNTITLTSTLVTNGNIVINQGTLGIALAANISGTGTITVNTGGTFGTAQNGLPNVLTRPITLAGGTLANLQNSTVASPITLQAGTSSSITNAINSSSYTVSSTIGGAGDLAVSITGTSATSTFSGAISSTGNVAVTNSGTTATTTFTGGISGAASLSITNSGTGTTTFNFLSGNSIAGALTLNGAIINLSGTGTAGTLTAGGGLTLGGSGGILRFDLSSNTASGNDQIAINGALSLGGTTTINVNAISSSLAVAPGSYALITGGTSLAAGGVSNLVLAGIPANVRQSFALDTTTTPGSVLLNVTGSIGNIVWSGPGSWDTNTSQVWNGGTDRFYTWDAVTFDDTASSGAVSLTTTVTPSRIIFNNSSLNYTISGSGGVISGLGSLLKQGSGTVTLATSNTFSGGSTISAGTAQVQAAAALGTGAVTLGDANTGSSNVSLYIDTNRTNFTTAIIVSNNGTGTVTLGSRSTVTGTGAGNGFTNVTLQRDVVLDSNAADRTDYQGISGNGNITVQGTGRTIFIAASTFTGNITVATTGSGYLQNGVNTAGSQNFIPDTTSITVNSGARFALSVGAESIDALNGAGLVNVASINSTLTVGASGGSGSFSGTLANNINTLAFVKAGAGTQVLSGANTYSAGTTVYAGTLVVNNTTGSGTGTGAVTVASGATLGGSGIITPASGSSVTINGTLGAGSAGDVSGQLLTLTLSGAGTLSLNGAVVADLYTGAGSGTLNSSTAADLLSVGAASWSNVVFGASSVLTVSTSLAPSAFAAGDSWKLFDWSGITSGTAPVEGINGFSAENLPALGAGLGWDLSQLFTSGQITVTTVPEPARAVLLLLGALAFSARRRRTLYCHPA</sequence>
<reference evidence="2 3" key="1">
    <citation type="submission" date="2020-08" db="EMBL/GenBank/DDBJ databases">
        <title>Genomic Encyclopedia of Type Strains, Phase IV (KMG-IV): sequencing the most valuable type-strain genomes for metagenomic binning, comparative biology and taxonomic classification.</title>
        <authorList>
            <person name="Goeker M."/>
        </authorList>
    </citation>
    <scope>NUCLEOTIDE SEQUENCE [LARGE SCALE GENOMIC DNA]</scope>
    <source>
        <strain evidence="2 3">DSM 12252</strain>
    </source>
</reference>
<dbReference type="NCBIfam" id="TIGR02595">
    <property type="entry name" value="PEP_CTERM"/>
    <property type="match status" value="1"/>
</dbReference>
<dbReference type="InterPro" id="IPR011050">
    <property type="entry name" value="Pectin_lyase_fold/virulence"/>
</dbReference>
<evidence type="ECO:0000313" key="2">
    <source>
        <dbReference type="EMBL" id="MBB5033778.1"/>
    </source>
</evidence>
<keyword evidence="3" id="KW-1185">Reference proteome</keyword>
<dbReference type="EMBL" id="JACHIG010000007">
    <property type="protein sequence ID" value="MBB5033778.1"/>
    <property type="molecule type" value="Genomic_DNA"/>
</dbReference>
<dbReference type="SUPFAM" id="SSF51126">
    <property type="entry name" value="Pectin lyase-like"/>
    <property type="match status" value="4"/>
</dbReference>
<dbReference type="Proteomes" id="UP000590740">
    <property type="component" value="Unassembled WGS sequence"/>
</dbReference>
<evidence type="ECO:0000313" key="3">
    <source>
        <dbReference type="Proteomes" id="UP000590740"/>
    </source>
</evidence>
<comment type="caution">
    <text evidence="2">The sequence shown here is derived from an EMBL/GenBank/DDBJ whole genome shotgun (WGS) entry which is preliminary data.</text>
</comment>